<gene>
    <name evidence="2" type="ORF">MUY27_14695</name>
</gene>
<dbReference type="InterPro" id="IPR045800">
    <property type="entry name" value="HMBD"/>
</dbReference>
<organism evidence="2 3">
    <name type="scientific">Mucilaginibacter straminoryzae</name>
    <dbReference type="NCBI Taxonomy" id="2932774"/>
    <lineage>
        <taxon>Bacteria</taxon>
        <taxon>Pseudomonadati</taxon>
        <taxon>Bacteroidota</taxon>
        <taxon>Sphingobacteriia</taxon>
        <taxon>Sphingobacteriales</taxon>
        <taxon>Sphingobacteriaceae</taxon>
        <taxon>Mucilaginibacter</taxon>
    </lineage>
</organism>
<sequence>MKRIIIICLVMALSACESKHTTQQSSSQDKHQQKLCKYTCTMHASVCEDKPGTCPKCGMDLVEKN</sequence>
<dbReference type="AlphaFoldDB" id="A0A9X1XA41"/>
<comment type="caution">
    <text evidence="2">The sequence shown here is derived from an EMBL/GenBank/DDBJ whole genome shotgun (WGS) entry which is preliminary data.</text>
</comment>
<dbReference type="RefSeq" id="WP_245131088.1">
    <property type="nucleotide sequence ID" value="NZ_JALJEJ010000007.1"/>
</dbReference>
<evidence type="ECO:0000259" key="1">
    <source>
        <dbReference type="Pfam" id="PF19335"/>
    </source>
</evidence>
<evidence type="ECO:0000313" key="2">
    <source>
        <dbReference type="EMBL" id="MCJ8210964.1"/>
    </source>
</evidence>
<feature type="domain" description="Heavy metal binding" evidence="1">
    <location>
        <begin position="37"/>
        <end position="64"/>
    </location>
</feature>
<dbReference type="Pfam" id="PF19335">
    <property type="entry name" value="HMBD"/>
    <property type="match status" value="1"/>
</dbReference>
<name>A0A9X1XA41_9SPHI</name>
<keyword evidence="3" id="KW-1185">Reference proteome</keyword>
<dbReference type="EMBL" id="JALJEJ010000007">
    <property type="protein sequence ID" value="MCJ8210964.1"/>
    <property type="molecule type" value="Genomic_DNA"/>
</dbReference>
<dbReference type="Proteomes" id="UP001139450">
    <property type="component" value="Unassembled WGS sequence"/>
</dbReference>
<evidence type="ECO:0000313" key="3">
    <source>
        <dbReference type="Proteomes" id="UP001139450"/>
    </source>
</evidence>
<protein>
    <recommendedName>
        <fullName evidence="1">Heavy metal binding domain-containing protein</fullName>
    </recommendedName>
</protein>
<dbReference type="GO" id="GO:0046872">
    <property type="term" value="F:metal ion binding"/>
    <property type="evidence" value="ECO:0007669"/>
    <property type="project" value="InterPro"/>
</dbReference>
<proteinExistence type="predicted"/>
<dbReference type="PROSITE" id="PS51257">
    <property type="entry name" value="PROKAR_LIPOPROTEIN"/>
    <property type="match status" value="1"/>
</dbReference>
<accession>A0A9X1XA41</accession>
<reference evidence="2" key="1">
    <citation type="submission" date="2022-04" db="EMBL/GenBank/DDBJ databases">
        <title>Mucilaginibacter sp. RS28 isolated from freshwater.</title>
        <authorList>
            <person name="Ko S.-R."/>
        </authorList>
    </citation>
    <scope>NUCLEOTIDE SEQUENCE</scope>
    <source>
        <strain evidence="2">RS28</strain>
    </source>
</reference>